<feature type="non-terminal residue" evidence="3">
    <location>
        <position position="177"/>
    </location>
</feature>
<organism evidence="3">
    <name type="scientific">marine sediment metagenome</name>
    <dbReference type="NCBI Taxonomy" id="412755"/>
    <lineage>
        <taxon>unclassified sequences</taxon>
        <taxon>metagenomes</taxon>
        <taxon>ecological metagenomes</taxon>
    </lineage>
</organism>
<dbReference type="AlphaFoldDB" id="A0A0F9BK18"/>
<dbReference type="Pfam" id="PF02735">
    <property type="entry name" value="Ku"/>
    <property type="match status" value="1"/>
</dbReference>
<dbReference type="SUPFAM" id="SSF100939">
    <property type="entry name" value="SPOC domain-like"/>
    <property type="match status" value="1"/>
</dbReference>
<evidence type="ECO:0000259" key="2">
    <source>
        <dbReference type="SMART" id="SM00559"/>
    </source>
</evidence>
<dbReference type="EMBL" id="LAZR01048878">
    <property type="protein sequence ID" value="KKK90934.1"/>
    <property type="molecule type" value="Genomic_DNA"/>
</dbReference>
<dbReference type="InterPro" id="IPR009187">
    <property type="entry name" value="Prok_Ku"/>
</dbReference>
<proteinExistence type="predicted"/>
<sequence length="177" mass="19730">MAIRSVWKGAVGFGMVSIPVKLYGAVGEEDVLFNQLHWDCNTRIQMPRWCPTCDEKVETADIVKGYPLGDDRYVVVDAEELAALKVKSIKAIEVVEFVDGSSIDPRHYDKPYFMAPDVGGGKAFTLLLKGMEHVGRVAVAKVSMRGREHLCTIRPFGDLLLLQTLLWADELREPVPV</sequence>
<dbReference type="GO" id="GO:0003690">
    <property type="term" value="F:double-stranded DNA binding"/>
    <property type="evidence" value="ECO:0007669"/>
    <property type="project" value="TreeGrafter"/>
</dbReference>
<dbReference type="SMART" id="SM00559">
    <property type="entry name" value="Ku78"/>
    <property type="match status" value="1"/>
</dbReference>
<dbReference type="PANTHER" id="PTHR41251">
    <property type="entry name" value="NON-HOMOLOGOUS END JOINING PROTEIN KU"/>
    <property type="match status" value="1"/>
</dbReference>
<dbReference type="GO" id="GO:0006303">
    <property type="term" value="P:double-strand break repair via nonhomologous end joining"/>
    <property type="evidence" value="ECO:0007669"/>
    <property type="project" value="InterPro"/>
</dbReference>
<dbReference type="InterPro" id="IPR016194">
    <property type="entry name" value="SPOC-like_C_dom_sf"/>
</dbReference>
<protein>
    <recommendedName>
        <fullName evidence="2">Ku domain-containing protein</fullName>
    </recommendedName>
</protein>
<evidence type="ECO:0000256" key="1">
    <source>
        <dbReference type="ARBA" id="ARBA00023125"/>
    </source>
</evidence>
<feature type="domain" description="Ku" evidence="2">
    <location>
        <begin position="54"/>
        <end position="177"/>
    </location>
</feature>
<accession>A0A0F9BK18</accession>
<dbReference type="PANTHER" id="PTHR41251:SF1">
    <property type="entry name" value="NON-HOMOLOGOUS END JOINING PROTEIN KU"/>
    <property type="match status" value="1"/>
</dbReference>
<name>A0A0F9BK18_9ZZZZ</name>
<comment type="caution">
    <text evidence="3">The sequence shown here is derived from an EMBL/GenBank/DDBJ whole genome shotgun (WGS) entry which is preliminary data.</text>
</comment>
<gene>
    <name evidence="3" type="ORF">LCGC14_2718040</name>
</gene>
<dbReference type="InterPro" id="IPR006164">
    <property type="entry name" value="DNA_bd_Ku70/Ku80"/>
</dbReference>
<dbReference type="Gene3D" id="2.40.290.10">
    <property type="match status" value="1"/>
</dbReference>
<evidence type="ECO:0000313" key="3">
    <source>
        <dbReference type="EMBL" id="KKK90934.1"/>
    </source>
</evidence>
<keyword evidence="1" id="KW-0238">DNA-binding</keyword>
<reference evidence="3" key="1">
    <citation type="journal article" date="2015" name="Nature">
        <title>Complex archaea that bridge the gap between prokaryotes and eukaryotes.</title>
        <authorList>
            <person name="Spang A."/>
            <person name="Saw J.H."/>
            <person name="Jorgensen S.L."/>
            <person name="Zaremba-Niedzwiedzka K."/>
            <person name="Martijn J."/>
            <person name="Lind A.E."/>
            <person name="van Eijk R."/>
            <person name="Schleper C."/>
            <person name="Guy L."/>
            <person name="Ettema T.J."/>
        </authorList>
    </citation>
    <scope>NUCLEOTIDE SEQUENCE</scope>
</reference>